<dbReference type="Proteomes" id="UP000722336">
    <property type="component" value="Unassembled WGS sequence"/>
</dbReference>
<dbReference type="PANTHER" id="PTHR23088:SF27">
    <property type="entry name" value="DEAMINATED GLUTATHIONE AMIDASE"/>
    <property type="match status" value="1"/>
</dbReference>
<comment type="caution">
    <text evidence="4">The sequence shown here is derived from an EMBL/GenBank/DDBJ whole genome shotgun (WGS) entry which is preliminary data.</text>
</comment>
<evidence type="ECO:0000256" key="1">
    <source>
        <dbReference type="ARBA" id="ARBA00010613"/>
    </source>
</evidence>
<dbReference type="RefSeq" id="WP_218446673.1">
    <property type="nucleotide sequence ID" value="NZ_JAGSPA010000005.1"/>
</dbReference>
<dbReference type="InterPro" id="IPR001110">
    <property type="entry name" value="UPF0012_CS"/>
</dbReference>
<dbReference type="CDD" id="cd07572">
    <property type="entry name" value="nit"/>
    <property type="match status" value="1"/>
</dbReference>
<evidence type="ECO:0000256" key="2">
    <source>
        <dbReference type="ARBA" id="ARBA00022801"/>
    </source>
</evidence>
<dbReference type="Pfam" id="PF00795">
    <property type="entry name" value="CN_hydrolase"/>
    <property type="match status" value="1"/>
</dbReference>
<dbReference type="GO" id="GO:0016787">
    <property type="term" value="F:hydrolase activity"/>
    <property type="evidence" value="ECO:0007669"/>
    <property type="project" value="UniProtKB-KW"/>
</dbReference>
<dbReference type="PANTHER" id="PTHR23088">
    <property type="entry name" value="NITRILASE-RELATED"/>
    <property type="match status" value="1"/>
</dbReference>
<name>A0ABS6SHL2_9SPHN</name>
<evidence type="ECO:0000313" key="5">
    <source>
        <dbReference type="Proteomes" id="UP000722336"/>
    </source>
</evidence>
<evidence type="ECO:0000259" key="3">
    <source>
        <dbReference type="PROSITE" id="PS50263"/>
    </source>
</evidence>
<dbReference type="EMBL" id="JAGSPA010000005">
    <property type="protein sequence ID" value="MBV7257826.1"/>
    <property type="molecule type" value="Genomic_DNA"/>
</dbReference>
<protein>
    <submittedName>
        <fullName evidence="4">Carbon-nitrogen hydrolase family protein</fullName>
    </submittedName>
</protein>
<proteinExistence type="inferred from homology"/>
<dbReference type="PROSITE" id="PS01227">
    <property type="entry name" value="UPF0012"/>
    <property type="match status" value="1"/>
</dbReference>
<keyword evidence="2 4" id="KW-0378">Hydrolase</keyword>
<accession>A0ABS6SHL2</accession>
<feature type="domain" description="CN hydrolase" evidence="3">
    <location>
        <begin position="2"/>
        <end position="255"/>
    </location>
</feature>
<dbReference type="InterPro" id="IPR045254">
    <property type="entry name" value="Nit1/2_C-N_Hydrolase"/>
</dbReference>
<dbReference type="PROSITE" id="PS50263">
    <property type="entry name" value="CN_HYDROLASE"/>
    <property type="match status" value="1"/>
</dbReference>
<reference evidence="4 5" key="1">
    <citation type="submission" date="2021-04" db="EMBL/GenBank/DDBJ databases">
        <authorList>
            <person name="Pira H."/>
            <person name="Risdian C."/>
            <person name="Wink J."/>
        </authorList>
    </citation>
    <scope>NUCLEOTIDE SEQUENCE [LARGE SCALE GENOMIC DNA]</scope>
    <source>
        <strain evidence="4 5">WHA3</strain>
    </source>
</reference>
<keyword evidence="5" id="KW-1185">Reference proteome</keyword>
<sequence>MTRLGIVQMTSGIDPSDNADTMVRAIAKLALQGAEIVFTPEMSGLLDRDRARMMARIRSEEDDAVLAAVRRAARAHGVWVAIGSLAVAPSDAGKDDDGRLANRSFLIDAEGNIAARYDKIHLFDVDLGEGERWMESKAYRAGDRAVVADTPAGRLGLSICYDIRFPRLYDVLSEAGAELITIPAAFTRPTGTAHWHLLARARAVESTAFVVAAAQTGAHEDGRATYGHSLVIDPWGEILLDMGTAAGSALCDIDLTRIGDVRRRLPSRDHRTHIARL</sequence>
<gene>
    <name evidence="4" type="ORF">KCG44_13655</name>
</gene>
<organism evidence="4 5">
    <name type="scientific">Pacificimonas pallii</name>
    <dbReference type="NCBI Taxonomy" id="2827236"/>
    <lineage>
        <taxon>Bacteria</taxon>
        <taxon>Pseudomonadati</taxon>
        <taxon>Pseudomonadota</taxon>
        <taxon>Alphaproteobacteria</taxon>
        <taxon>Sphingomonadales</taxon>
        <taxon>Sphingosinicellaceae</taxon>
        <taxon>Pacificimonas</taxon>
    </lineage>
</organism>
<dbReference type="InterPro" id="IPR003010">
    <property type="entry name" value="C-N_Hydrolase"/>
</dbReference>
<comment type="similarity">
    <text evidence="1">Belongs to the carbon-nitrogen hydrolase superfamily. NIT1/NIT2 family.</text>
</comment>
<evidence type="ECO:0000313" key="4">
    <source>
        <dbReference type="EMBL" id="MBV7257826.1"/>
    </source>
</evidence>